<feature type="active site" description="Nucleophile" evidence="5">
    <location>
        <position position="180"/>
    </location>
</feature>
<dbReference type="PANTHER" id="PTHR10188">
    <property type="entry name" value="L-ASPARAGINASE"/>
    <property type="match status" value="1"/>
</dbReference>
<dbReference type="InterPro" id="IPR000246">
    <property type="entry name" value="Peptidase_T2"/>
</dbReference>
<feature type="binding site" evidence="6">
    <location>
        <begin position="231"/>
        <end position="234"/>
    </location>
    <ligand>
        <name>substrate</name>
    </ligand>
</feature>
<dbReference type="GO" id="GO:0016811">
    <property type="term" value="F:hydrolase activity, acting on carbon-nitrogen (but not peptide) bonds, in linear amides"/>
    <property type="evidence" value="ECO:0007669"/>
    <property type="project" value="UniProtKB-ARBA"/>
</dbReference>
<evidence type="ECO:0000256" key="7">
    <source>
        <dbReference type="PIRSR" id="PIRSR600246-3"/>
    </source>
</evidence>
<evidence type="ECO:0000256" key="4">
    <source>
        <dbReference type="ARBA" id="ARBA00069124"/>
    </source>
</evidence>
<reference evidence="8 9" key="1">
    <citation type="submission" date="2020-02" db="EMBL/GenBank/DDBJ databases">
        <authorList>
            <person name="Kim M.K."/>
        </authorList>
    </citation>
    <scope>NUCLEOTIDE SEQUENCE [LARGE SCALE GENOMIC DNA]</scope>
    <source>
        <strain evidence="8 9">BT327</strain>
    </source>
</reference>
<name>A0A6B3LQV3_9BACT</name>
<sequence>MAKKKPIAIVVHGGAGPDSDHIKENKQGYQKGLQDAVDAGYKLLEEGGSAVNAVETAVKTLEDNPLFNAGRGSALNANGEVEMDAAIMRGEDQASGAVALIRNIRNPISLAKAVMLNTKYRFLGDMGALEYAKKIDIRMEPSSYFITEHQYDAFSKKREEEFTSSDRIGLDELNARMHGTVGAVALDQDGNVAAATSTGGVENKKMGRIGDSCIIGVGCYAKNKTCAISGTGDGELLMKNIVAYDVSALMEYKDMPLQKACETVVLDRINPDQGDVGVIGVDTQGNIALVFNSERMHRGWKTNTKQQGIEIYQKKQK</sequence>
<dbReference type="Gene3D" id="3.60.20.30">
    <property type="entry name" value="(Glycosyl)asparaginase"/>
    <property type="match status" value="1"/>
</dbReference>
<protein>
    <recommendedName>
        <fullName evidence="4">Isoaspartyl peptidase</fullName>
    </recommendedName>
</protein>
<comment type="caution">
    <text evidence="8">The sequence shown here is derived from an EMBL/GenBank/DDBJ whole genome shotgun (WGS) entry which is preliminary data.</text>
</comment>
<feature type="binding site" evidence="6">
    <location>
        <begin position="208"/>
        <end position="211"/>
    </location>
    <ligand>
        <name>substrate</name>
    </ligand>
</feature>
<dbReference type="GO" id="GO:0008233">
    <property type="term" value="F:peptidase activity"/>
    <property type="evidence" value="ECO:0007669"/>
    <property type="project" value="UniProtKB-KW"/>
</dbReference>
<evidence type="ECO:0000313" key="8">
    <source>
        <dbReference type="EMBL" id="NEM97445.1"/>
    </source>
</evidence>
<dbReference type="PANTHER" id="PTHR10188:SF6">
    <property type="entry name" value="N(4)-(BETA-N-ACETYLGLUCOSAMINYL)-L-ASPARAGINASE"/>
    <property type="match status" value="1"/>
</dbReference>
<dbReference type="InterPro" id="IPR029055">
    <property type="entry name" value="Ntn_hydrolases_N"/>
</dbReference>
<dbReference type="SUPFAM" id="SSF56235">
    <property type="entry name" value="N-terminal nucleophile aminohydrolases (Ntn hydrolases)"/>
    <property type="match status" value="1"/>
</dbReference>
<keyword evidence="1" id="KW-0645">Protease</keyword>
<keyword evidence="9" id="KW-1185">Reference proteome</keyword>
<gene>
    <name evidence="8" type="ORF">GXP69_07045</name>
</gene>
<evidence type="ECO:0000256" key="5">
    <source>
        <dbReference type="PIRSR" id="PIRSR600246-1"/>
    </source>
</evidence>
<dbReference type="AlphaFoldDB" id="A0A6B3LQV3"/>
<evidence type="ECO:0000313" key="9">
    <source>
        <dbReference type="Proteomes" id="UP000474777"/>
    </source>
</evidence>
<feature type="site" description="Cleavage; by autolysis" evidence="7">
    <location>
        <begin position="179"/>
        <end position="180"/>
    </location>
</feature>
<dbReference type="GO" id="GO:0006508">
    <property type="term" value="P:proteolysis"/>
    <property type="evidence" value="ECO:0007669"/>
    <property type="project" value="UniProtKB-KW"/>
</dbReference>
<evidence type="ECO:0000256" key="6">
    <source>
        <dbReference type="PIRSR" id="PIRSR600246-2"/>
    </source>
</evidence>
<proteinExistence type="predicted"/>
<dbReference type="Pfam" id="PF01112">
    <property type="entry name" value="Asparaginase_2"/>
    <property type="match status" value="1"/>
</dbReference>
<evidence type="ECO:0000256" key="2">
    <source>
        <dbReference type="ARBA" id="ARBA00022801"/>
    </source>
</evidence>
<evidence type="ECO:0000256" key="1">
    <source>
        <dbReference type="ARBA" id="ARBA00022670"/>
    </source>
</evidence>
<organism evidence="8 9">
    <name type="scientific">Pontibacter burrus</name>
    <dbReference type="NCBI Taxonomy" id="2704466"/>
    <lineage>
        <taxon>Bacteria</taxon>
        <taxon>Pseudomonadati</taxon>
        <taxon>Bacteroidota</taxon>
        <taxon>Cytophagia</taxon>
        <taxon>Cytophagales</taxon>
        <taxon>Hymenobacteraceae</taxon>
        <taxon>Pontibacter</taxon>
    </lineage>
</organism>
<dbReference type="EMBL" id="JAAGWD010000002">
    <property type="protein sequence ID" value="NEM97445.1"/>
    <property type="molecule type" value="Genomic_DNA"/>
</dbReference>
<dbReference type="FunFam" id="3.60.20.30:FF:000001">
    <property type="entry name" value="Isoaspartyl peptidase/L-asparaginase"/>
    <property type="match status" value="1"/>
</dbReference>
<dbReference type="RefSeq" id="WP_163913787.1">
    <property type="nucleotide sequence ID" value="NZ_JAAGWD010000002.1"/>
</dbReference>
<accession>A0A6B3LQV3</accession>
<dbReference type="Proteomes" id="UP000474777">
    <property type="component" value="Unassembled WGS sequence"/>
</dbReference>
<keyword evidence="3" id="KW-0068">Autocatalytic cleavage</keyword>
<keyword evidence="2" id="KW-0378">Hydrolase</keyword>
<evidence type="ECO:0000256" key="3">
    <source>
        <dbReference type="ARBA" id="ARBA00022813"/>
    </source>
</evidence>
<dbReference type="CDD" id="cd04701">
    <property type="entry name" value="Asparaginase_2"/>
    <property type="match status" value="1"/>
</dbReference>